<accession>A0A673VRG0</accession>
<dbReference type="InParanoid" id="A0A673VRG0"/>
<reference evidence="4" key="1">
    <citation type="submission" date="2025-08" db="UniProtKB">
        <authorList>
            <consortium name="Ensembl"/>
        </authorList>
    </citation>
    <scope>IDENTIFICATION</scope>
</reference>
<comment type="subcellular location">
    <subcellularLocation>
        <location evidence="1">Nucleus</location>
    </subcellularLocation>
</comment>
<sequence length="140" mass="15791">MLSIVYQPYNRWQHAPLTLISRPHNTIEEEEFNAHFTISLKNSGILLQILPRMYVGRLSYHVREEDIHSFFFVRLCGVRCDADDAVYLLNGKDLCGERVIIEHARGPRTDRDGYGGGGGCNGTHSIAKMTASMMTAAFCQ</sequence>
<dbReference type="GO" id="GO:0005634">
    <property type="term" value="C:nucleus"/>
    <property type="evidence" value="ECO:0007669"/>
    <property type="project" value="UniProtKB-SubCell"/>
</dbReference>
<dbReference type="OMA" id="WQHAPLT"/>
<evidence type="ECO:0000313" key="5">
    <source>
        <dbReference type="Proteomes" id="UP000472277"/>
    </source>
</evidence>
<dbReference type="PANTHER" id="PTHR48038:SF3">
    <property type="entry name" value="SPLICING FACTOR, ARGININE_SERINE-RICH 1-RELATED"/>
    <property type="match status" value="1"/>
</dbReference>
<keyword evidence="2" id="KW-0694">RNA-binding</keyword>
<dbReference type="AlphaFoldDB" id="A0A673VRG0"/>
<evidence type="ECO:0000256" key="2">
    <source>
        <dbReference type="ARBA" id="ARBA00022884"/>
    </source>
</evidence>
<dbReference type="Proteomes" id="UP000472277">
    <property type="component" value="Chromosome 14"/>
</dbReference>
<evidence type="ECO:0000256" key="3">
    <source>
        <dbReference type="ARBA" id="ARBA00023242"/>
    </source>
</evidence>
<keyword evidence="3" id="KW-0539">Nucleus</keyword>
<organism evidence="4 5">
    <name type="scientific">Salmo trutta</name>
    <name type="common">Brown trout</name>
    <dbReference type="NCBI Taxonomy" id="8032"/>
    <lineage>
        <taxon>Eukaryota</taxon>
        <taxon>Metazoa</taxon>
        <taxon>Chordata</taxon>
        <taxon>Craniata</taxon>
        <taxon>Vertebrata</taxon>
        <taxon>Euteleostomi</taxon>
        <taxon>Actinopterygii</taxon>
        <taxon>Neopterygii</taxon>
        <taxon>Teleostei</taxon>
        <taxon>Protacanthopterygii</taxon>
        <taxon>Salmoniformes</taxon>
        <taxon>Salmonidae</taxon>
        <taxon>Salmoninae</taxon>
        <taxon>Salmo</taxon>
    </lineage>
</organism>
<dbReference type="GO" id="GO:0003723">
    <property type="term" value="F:RNA binding"/>
    <property type="evidence" value="ECO:0007669"/>
    <property type="project" value="UniProtKB-KW"/>
</dbReference>
<dbReference type="PANTHER" id="PTHR48038">
    <property type="entry name" value="RIBONUCLEOPROTEIN RB97D"/>
    <property type="match status" value="1"/>
</dbReference>
<dbReference type="InterPro" id="IPR035979">
    <property type="entry name" value="RBD_domain_sf"/>
</dbReference>
<dbReference type="SUPFAM" id="SSF54928">
    <property type="entry name" value="RNA-binding domain, RBD"/>
    <property type="match status" value="1"/>
</dbReference>
<evidence type="ECO:0008006" key="6">
    <source>
        <dbReference type="Google" id="ProtNLM"/>
    </source>
</evidence>
<keyword evidence="5" id="KW-1185">Reference proteome</keyword>
<proteinExistence type="predicted"/>
<protein>
    <recommendedName>
        <fullName evidence="6">RRM domain-containing protein</fullName>
    </recommendedName>
</protein>
<name>A0A673VRG0_SALTR</name>
<dbReference type="Ensembl" id="ENSSTUT00000002925.1">
    <property type="protein sequence ID" value="ENSSTUP00000002749.1"/>
    <property type="gene ID" value="ENSSTUG00000001417.1"/>
</dbReference>
<evidence type="ECO:0000256" key="1">
    <source>
        <dbReference type="ARBA" id="ARBA00004123"/>
    </source>
</evidence>
<evidence type="ECO:0000313" key="4">
    <source>
        <dbReference type="Ensembl" id="ENSSTUP00000002749.1"/>
    </source>
</evidence>
<reference evidence="4" key="2">
    <citation type="submission" date="2025-09" db="UniProtKB">
        <authorList>
            <consortium name="Ensembl"/>
        </authorList>
    </citation>
    <scope>IDENTIFICATION</scope>
</reference>
<dbReference type="GeneTree" id="ENSGT00990000212810"/>